<dbReference type="OrthoDB" id="3996887at2759"/>
<evidence type="ECO:0000313" key="3">
    <source>
        <dbReference type="Proteomes" id="UP000769157"/>
    </source>
</evidence>
<sequence>MSSAASKPQAKQPWAAAIAPKPSQKPAKQPPKSQSGSYVPVNNFNGSQVQAALAAKFKQIKAQLGPGAVYHGGDSWAMKQKKRKELDVLAELSKTAE</sequence>
<feature type="region of interest" description="Disordered" evidence="1">
    <location>
        <begin position="1"/>
        <end position="41"/>
    </location>
</feature>
<dbReference type="Proteomes" id="UP000769157">
    <property type="component" value="Unassembled WGS sequence"/>
</dbReference>
<accession>A0A9P8NUT4</accession>
<feature type="compositionally biased region" description="Low complexity" evidence="1">
    <location>
        <begin position="15"/>
        <end position="35"/>
    </location>
</feature>
<name>A0A9P8NUT4_9ASCO</name>
<reference evidence="2" key="1">
    <citation type="journal article" date="2021" name="Open Biol.">
        <title>Shared evolutionary footprints suggest mitochondrial oxidative damage underlies multiple complex I losses in fungi.</title>
        <authorList>
            <person name="Schikora-Tamarit M.A."/>
            <person name="Marcet-Houben M."/>
            <person name="Nosek J."/>
            <person name="Gabaldon T."/>
        </authorList>
    </citation>
    <scope>NUCLEOTIDE SEQUENCE</scope>
    <source>
        <strain evidence="2">CBS6075</strain>
    </source>
</reference>
<dbReference type="EMBL" id="JAEUBE010000511">
    <property type="protein sequence ID" value="KAH3660105.1"/>
    <property type="molecule type" value="Genomic_DNA"/>
</dbReference>
<comment type="caution">
    <text evidence="2">The sequence shown here is derived from an EMBL/GenBank/DDBJ whole genome shotgun (WGS) entry which is preliminary data.</text>
</comment>
<organism evidence="2 3">
    <name type="scientific">Ogataea philodendri</name>
    <dbReference type="NCBI Taxonomy" id="1378263"/>
    <lineage>
        <taxon>Eukaryota</taxon>
        <taxon>Fungi</taxon>
        <taxon>Dikarya</taxon>
        <taxon>Ascomycota</taxon>
        <taxon>Saccharomycotina</taxon>
        <taxon>Pichiomycetes</taxon>
        <taxon>Pichiales</taxon>
        <taxon>Pichiaceae</taxon>
        <taxon>Ogataea</taxon>
    </lineage>
</organism>
<dbReference type="GeneID" id="70239274"/>
<gene>
    <name evidence="2" type="ORF">OGAPHI_007310</name>
</gene>
<keyword evidence="3" id="KW-1185">Reference proteome</keyword>
<protein>
    <submittedName>
        <fullName evidence="2">Uncharacterized protein</fullName>
    </submittedName>
</protein>
<reference evidence="2" key="2">
    <citation type="submission" date="2021-01" db="EMBL/GenBank/DDBJ databases">
        <authorList>
            <person name="Schikora-Tamarit M.A."/>
        </authorList>
    </citation>
    <scope>NUCLEOTIDE SEQUENCE</scope>
    <source>
        <strain evidence="2">CBS6075</strain>
    </source>
</reference>
<dbReference type="AlphaFoldDB" id="A0A9P8NUT4"/>
<proteinExistence type="predicted"/>
<evidence type="ECO:0000313" key="2">
    <source>
        <dbReference type="EMBL" id="KAH3660105.1"/>
    </source>
</evidence>
<evidence type="ECO:0000256" key="1">
    <source>
        <dbReference type="SAM" id="MobiDB-lite"/>
    </source>
</evidence>
<dbReference type="RefSeq" id="XP_046057816.1">
    <property type="nucleotide sequence ID" value="XM_046208692.1"/>
</dbReference>